<evidence type="ECO:0000313" key="2">
    <source>
        <dbReference type="EMBL" id="ORC09090.1"/>
    </source>
</evidence>
<dbReference type="Pfam" id="PF00753">
    <property type="entry name" value="Lactamase_B"/>
    <property type="match status" value="1"/>
</dbReference>
<feature type="domain" description="Metallo-beta-lactamase" evidence="1">
    <location>
        <begin position="28"/>
        <end position="235"/>
    </location>
</feature>
<dbReference type="InterPro" id="IPR050855">
    <property type="entry name" value="NDM-1-like"/>
</dbReference>
<comment type="caution">
    <text evidence="2">The sequence shown here is derived from an EMBL/GenBank/DDBJ whole genome shotgun (WGS) entry which is preliminary data.</text>
</comment>
<name>A0A8E2LRU1_9MYCO</name>
<protein>
    <submittedName>
        <fullName evidence="3">Metallo-hydrolase YflN</fullName>
        <ecNumber evidence="3">3.-.-.-</ecNumber>
    </submittedName>
</protein>
<sequence>MLIKHNPFASPRPGDEVLAGIHLLGTRRVNFYAVTEGDAVTLVDCGFDGHRRYLAAWLERTGRRQSDVEAVILTHGHADHVGFAERLRRKGVPVYLHDADAAFAQSSRGRLPPQRLRRRIWRPAALGLLGEAACDGVFVQPLLKSVNRVGCGSPLDVPGRPVPLFVGAHSAGSVVFHLPGQAALFTGDALMTRDPMFFGHDRPIVFAEHTANNAATVSVLRHLTPYMDDALLPGHGDPWTFAGGVGQAVQQAEIAA</sequence>
<keyword evidence="3" id="KW-0378">Hydrolase</keyword>
<dbReference type="Proteomes" id="UP000192335">
    <property type="component" value="Unassembled WGS sequence"/>
</dbReference>
<proteinExistence type="predicted"/>
<dbReference type="SMART" id="SM00849">
    <property type="entry name" value="Lactamase_B"/>
    <property type="match status" value="1"/>
</dbReference>
<reference evidence="3 5" key="2">
    <citation type="submission" date="2018-09" db="EMBL/GenBank/DDBJ databases">
        <authorList>
            <person name="Tagini F."/>
        </authorList>
    </citation>
    <scope>NUCLEOTIDE SEQUENCE [LARGE SCALE GENOMIC DNA]</scope>
    <source>
        <strain evidence="3 5">MK4</strain>
    </source>
</reference>
<dbReference type="Gene3D" id="3.60.15.10">
    <property type="entry name" value="Ribonuclease Z/Hydroxyacylglutathione hydrolase-like"/>
    <property type="match status" value="1"/>
</dbReference>
<dbReference type="SUPFAM" id="SSF56281">
    <property type="entry name" value="Metallo-hydrolase/oxidoreductase"/>
    <property type="match status" value="1"/>
</dbReference>
<dbReference type="RefSeq" id="WP_075545838.1">
    <property type="nucleotide sequence ID" value="NZ_CADEAW010000001.1"/>
</dbReference>
<organism evidence="2 4">
    <name type="scientific">Mycobacterium persicum</name>
    <dbReference type="NCBI Taxonomy" id="1487726"/>
    <lineage>
        <taxon>Bacteria</taxon>
        <taxon>Bacillati</taxon>
        <taxon>Actinomycetota</taxon>
        <taxon>Actinomycetes</taxon>
        <taxon>Mycobacteriales</taxon>
        <taxon>Mycobacteriaceae</taxon>
        <taxon>Mycobacterium</taxon>
    </lineage>
</organism>
<gene>
    <name evidence="3" type="primary">yflN</name>
    <name evidence="2" type="ORF">B4U45_23335</name>
    <name evidence="3" type="ORF">LAUMK4_01454</name>
</gene>
<accession>A0A8E2LRU1</accession>
<dbReference type="Proteomes" id="UP000271464">
    <property type="component" value="Unassembled WGS sequence"/>
</dbReference>
<evidence type="ECO:0000259" key="1">
    <source>
        <dbReference type="SMART" id="SM00849"/>
    </source>
</evidence>
<dbReference type="OrthoDB" id="5177904at2"/>
<dbReference type="PANTHER" id="PTHR42951">
    <property type="entry name" value="METALLO-BETA-LACTAMASE DOMAIN-CONTAINING"/>
    <property type="match status" value="1"/>
</dbReference>
<dbReference type="EC" id="3.-.-.-" evidence="3"/>
<dbReference type="InterPro" id="IPR001279">
    <property type="entry name" value="Metallo-B-lactamas"/>
</dbReference>
<reference evidence="2 4" key="1">
    <citation type="submission" date="2017-02" db="EMBL/GenBank/DDBJ databases">
        <title>Mycobacterium kansasii genomes.</title>
        <authorList>
            <person name="Borowka P."/>
            <person name="Strapagiel D."/>
            <person name="Marciniak B."/>
            <person name="Lach J."/>
            <person name="Bakula Z."/>
            <person name="Van Ingen J."/>
            <person name="Safianowska A."/>
            <person name="Brzostek A."/>
            <person name="Dziadek J."/>
            <person name="Jagielski T."/>
        </authorList>
    </citation>
    <scope>NUCLEOTIDE SEQUENCE [LARGE SCALE GENOMIC DNA]</scope>
    <source>
        <strain evidence="2 4">12MK</strain>
    </source>
</reference>
<evidence type="ECO:0000313" key="3">
    <source>
        <dbReference type="EMBL" id="VAZ90475.1"/>
    </source>
</evidence>
<dbReference type="PANTHER" id="PTHR42951:SF14">
    <property type="entry name" value="METALLO-BETA-LACTAMASE SUPERFAMILY PROTEIN"/>
    <property type="match status" value="1"/>
</dbReference>
<dbReference type="InterPro" id="IPR036866">
    <property type="entry name" value="RibonucZ/Hydroxyglut_hydro"/>
</dbReference>
<dbReference type="GO" id="GO:0016787">
    <property type="term" value="F:hydrolase activity"/>
    <property type="evidence" value="ECO:0007669"/>
    <property type="project" value="UniProtKB-KW"/>
</dbReference>
<dbReference type="EMBL" id="MWQA01000001">
    <property type="protein sequence ID" value="ORC09090.1"/>
    <property type="molecule type" value="Genomic_DNA"/>
</dbReference>
<evidence type="ECO:0000313" key="4">
    <source>
        <dbReference type="Proteomes" id="UP000192335"/>
    </source>
</evidence>
<dbReference type="GeneID" id="66600337"/>
<dbReference type="EMBL" id="UPHM01000026">
    <property type="protein sequence ID" value="VAZ90475.1"/>
    <property type="molecule type" value="Genomic_DNA"/>
</dbReference>
<evidence type="ECO:0000313" key="5">
    <source>
        <dbReference type="Proteomes" id="UP000271464"/>
    </source>
</evidence>
<dbReference type="AlphaFoldDB" id="A0A8E2LRU1"/>
<keyword evidence="5" id="KW-1185">Reference proteome</keyword>